<accession>A0A7W5GG87</accession>
<evidence type="ECO:0000313" key="2">
    <source>
        <dbReference type="EMBL" id="MBB3158605.1"/>
    </source>
</evidence>
<dbReference type="PANTHER" id="PTHR36836:SF1">
    <property type="entry name" value="COLANIC ACID BIOSYNTHESIS PROTEIN WCAK"/>
    <property type="match status" value="1"/>
</dbReference>
<sequence length="402" mass="43995">MTTTRGHCLIINSYSFRNAGDAAIMLATKQLLESQGAASVTLSSRYDDSSEYSRFGLRVVPEIVPFPAEGARLGRAMRVLYGLAASLVVIAGSSLSRGVARTIARALLPRTSRILEGTDTVVVAGGGYMYSSKRRLNLSLYQSLVSIRLGHALTGSTLMMPQSIGPVTRRLDRGLIRWSLRHTTAVVRERLSLAASTVPVQITAREIDDVAFFYSAPATTDAVGDVCRIVAMDWRWSTSVNQVAFEEYVRRVAEIATRVHGLGLRVVLGGHSSLPEHEQDDLVVAKMISERLSFPHDVDQVTDVAHLYREYARSRVVVGTRLHACIMAISVGTPAISLQYQEKSRGVLRRLGLDRYVHRVDELDVDQVAAQVGEIAAAEARWTQIADRTRSSIANAYEGIGA</sequence>
<dbReference type="Proteomes" id="UP000543579">
    <property type="component" value="Unassembled WGS sequence"/>
</dbReference>
<protein>
    <submittedName>
        <fullName evidence="2">Polysaccharide pyruvyl transferase WcaK-like protein</fullName>
    </submittedName>
</protein>
<dbReference type="RefSeq" id="WP_183420013.1">
    <property type="nucleotide sequence ID" value="NZ_JACHXY010000002.1"/>
</dbReference>
<dbReference type="EMBL" id="JACHXY010000002">
    <property type="protein sequence ID" value="MBB3158605.1"/>
    <property type="molecule type" value="Genomic_DNA"/>
</dbReference>
<evidence type="ECO:0000259" key="1">
    <source>
        <dbReference type="Pfam" id="PF04230"/>
    </source>
</evidence>
<evidence type="ECO:0000313" key="3">
    <source>
        <dbReference type="Proteomes" id="UP000543579"/>
    </source>
</evidence>
<dbReference type="Pfam" id="PF04230">
    <property type="entry name" value="PS_pyruv_trans"/>
    <property type="match status" value="1"/>
</dbReference>
<dbReference type="PANTHER" id="PTHR36836">
    <property type="entry name" value="COLANIC ACID BIOSYNTHESIS PROTEIN WCAK"/>
    <property type="match status" value="1"/>
</dbReference>
<dbReference type="InterPro" id="IPR007345">
    <property type="entry name" value="Polysacch_pyruvyl_Trfase"/>
</dbReference>
<gene>
    <name evidence="2" type="ORF">FHS07_002301</name>
</gene>
<dbReference type="AlphaFoldDB" id="A0A7W5GG87"/>
<name>A0A7W5GG87_9MICO</name>
<dbReference type="GO" id="GO:0016740">
    <property type="term" value="F:transferase activity"/>
    <property type="evidence" value="ECO:0007669"/>
    <property type="project" value="UniProtKB-KW"/>
</dbReference>
<feature type="domain" description="Polysaccharide pyruvyl transferase" evidence="1">
    <location>
        <begin position="18"/>
        <end position="341"/>
    </location>
</feature>
<comment type="caution">
    <text evidence="2">The sequence shown here is derived from an EMBL/GenBank/DDBJ whole genome shotgun (WGS) entry which is preliminary data.</text>
</comment>
<organism evidence="2 3">
    <name type="scientific">Microbacterium proteolyticum</name>
    <dbReference type="NCBI Taxonomy" id="1572644"/>
    <lineage>
        <taxon>Bacteria</taxon>
        <taxon>Bacillati</taxon>
        <taxon>Actinomycetota</taxon>
        <taxon>Actinomycetes</taxon>
        <taxon>Micrococcales</taxon>
        <taxon>Microbacteriaceae</taxon>
        <taxon>Microbacterium</taxon>
    </lineage>
</organism>
<keyword evidence="2" id="KW-0808">Transferase</keyword>
<proteinExistence type="predicted"/>
<reference evidence="2 3" key="1">
    <citation type="submission" date="2020-08" db="EMBL/GenBank/DDBJ databases">
        <title>Genomic Encyclopedia of Type Strains, Phase III (KMG-III): the genomes of soil and plant-associated and newly described type strains.</title>
        <authorList>
            <person name="Whitman W."/>
        </authorList>
    </citation>
    <scope>NUCLEOTIDE SEQUENCE [LARGE SCALE GENOMIC DNA]</scope>
    <source>
        <strain evidence="2 3">CECT 8356</strain>
    </source>
</reference>